<gene>
    <name evidence="1" type="ORF">EYF80_052367</name>
</gene>
<protein>
    <submittedName>
        <fullName evidence="1">Uncharacterized protein</fullName>
    </submittedName>
</protein>
<keyword evidence="2" id="KW-1185">Reference proteome</keyword>
<proteinExistence type="predicted"/>
<dbReference type="AlphaFoldDB" id="A0A4Z2F8C2"/>
<reference evidence="1 2" key="1">
    <citation type="submission" date="2019-03" db="EMBL/GenBank/DDBJ databases">
        <title>First draft genome of Liparis tanakae, snailfish: a comprehensive survey of snailfish specific genes.</title>
        <authorList>
            <person name="Kim W."/>
            <person name="Song I."/>
            <person name="Jeong J.-H."/>
            <person name="Kim D."/>
            <person name="Kim S."/>
            <person name="Ryu S."/>
            <person name="Song J.Y."/>
            <person name="Lee S.K."/>
        </authorList>
    </citation>
    <scope>NUCLEOTIDE SEQUENCE [LARGE SCALE GENOMIC DNA]</scope>
    <source>
        <tissue evidence="1">Muscle</tissue>
    </source>
</reference>
<accession>A0A4Z2F8C2</accession>
<sequence length="71" mass="7643">MTAVLSSMPIACTLESPARSRCSRLGPKITARLAAVILFPAEEAQQRVTVTGRQQVEEVLQVQELVCSSEG</sequence>
<organism evidence="1 2">
    <name type="scientific">Liparis tanakae</name>
    <name type="common">Tanaka's snailfish</name>
    <dbReference type="NCBI Taxonomy" id="230148"/>
    <lineage>
        <taxon>Eukaryota</taxon>
        <taxon>Metazoa</taxon>
        <taxon>Chordata</taxon>
        <taxon>Craniata</taxon>
        <taxon>Vertebrata</taxon>
        <taxon>Euteleostomi</taxon>
        <taxon>Actinopterygii</taxon>
        <taxon>Neopterygii</taxon>
        <taxon>Teleostei</taxon>
        <taxon>Neoteleostei</taxon>
        <taxon>Acanthomorphata</taxon>
        <taxon>Eupercaria</taxon>
        <taxon>Perciformes</taxon>
        <taxon>Cottioidei</taxon>
        <taxon>Cottales</taxon>
        <taxon>Liparidae</taxon>
        <taxon>Liparis</taxon>
    </lineage>
</organism>
<comment type="caution">
    <text evidence="1">The sequence shown here is derived from an EMBL/GenBank/DDBJ whole genome shotgun (WGS) entry which is preliminary data.</text>
</comment>
<evidence type="ECO:0000313" key="1">
    <source>
        <dbReference type="EMBL" id="TNN37476.1"/>
    </source>
</evidence>
<dbReference type="EMBL" id="SRLO01001483">
    <property type="protein sequence ID" value="TNN37476.1"/>
    <property type="molecule type" value="Genomic_DNA"/>
</dbReference>
<dbReference type="Proteomes" id="UP000314294">
    <property type="component" value="Unassembled WGS sequence"/>
</dbReference>
<evidence type="ECO:0000313" key="2">
    <source>
        <dbReference type="Proteomes" id="UP000314294"/>
    </source>
</evidence>
<name>A0A4Z2F8C2_9TELE</name>